<dbReference type="PANTHER" id="PTHR24223:SF443">
    <property type="entry name" value="MULTIDRUG-RESISTANCE LIKE PROTEIN 1, ISOFORM I"/>
    <property type="match status" value="1"/>
</dbReference>
<feature type="transmembrane region" description="Helical" evidence="10">
    <location>
        <begin position="332"/>
        <end position="357"/>
    </location>
</feature>
<gene>
    <name evidence="12" type="ORF">HNAJ_LOCUS10911</name>
</gene>
<dbReference type="InterPro" id="IPR011527">
    <property type="entry name" value="ABC1_TM_dom"/>
</dbReference>
<name>A0A3P7VUV0_RODNA</name>
<evidence type="ECO:0000259" key="11">
    <source>
        <dbReference type="PROSITE" id="PS50929"/>
    </source>
</evidence>
<keyword evidence="8 10" id="KW-0472">Membrane</keyword>
<evidence type="ECO:0000256" key="1">
    <source>
        <dbReference type="ARBA" id="ARBA00004127"/>
    </source>
</evidence>
<evidence type="ECO:0000256" key="10">
    <source>
        <dbReference type="SAM" id="Phobius"/>
    </source>
</evidence>
<feature type="transmembrane region" description="Helical" evidence="10">
    <location>
        <begin position="259"/>
        <end position="279"/>
    </location>
</feature>
<feature type="region of interest" description="Disordered" evidence="9">
    <location>
        <begin position="111"/>
        <end position="137"/>
    </location>
</feature>
<feature type="transmembrane region" description="Helical" evidence="10">
    <location>
        <begin position="402"/>
        <end position="423"/>
    </location>
</feature>
<dbReference type="PANTHER" id="PTHR24223">
    <property type="entry name" value="ATP-BINDING CASSETTE SUB-FAMILY C"/>
    <property type="match status" value="1"/>
</dbReference>
<dbReference type="SUPFAM" id="SSF90123">
    <property type="entry name" value="ABC transporter transmembrane region"/>
    <property type="match status" value="1"/>
</dbReference>
<dbReference type="InterPro" id="IPR036640">
    <property type="entry name" value="ABC1_TM_sf"/>
</dbReference>
<dbReference type="GO" id="GO:0016020">
    <property type="term" value="C:membrane"/>
    <property type="evidence" value="ECO:0007669"/>
    <property type="project" value="InterPro"/>
</dbReference>
<dbReference type="GO" id="GO:0005524">
    <property type="term" value="F:ATP binding"/>
    <property type="evidence" value="ECO:0007669"/>
    <property type="project" value="UniProtKB-KW"/>
</dbReference>
<evidence type="ECO:0000256" key="3">
    <source>
        <dbReference type="ARBA" id="ARBA00022692"/>
    </source>
</evidence>
<proteinExistence type="predicted"/>
<feature type="domain" description="ABC transmembrane type-1" evidence="11">
    <location>
        <begin position="223"/>
        <end position="412"/>
    </location>
</feature>
<evidence type="ECO:0000256" key="6">
    <source>
        <dbReference type="ARBA" id="ARBA00022840"/>
    </source>
</evidence>
<keyword evidence="7 10" id="KW-1133">Transmembrane helix</keyword>
<evidence type="ECO:0000256" key="8">
    <source>
        <dbReference type="ARBA" id="ARBA00023136"/>
    </source>
</evidence>
<keyword evidence="5" id="KW-0547">Nucleotide-binding</keyword>
<comment type="subcellular location">
    <subcellularLocation>
        <location evidence="1">Endomembrane system</location>
        <topology evidence="1">Multi-pass membrane protein</topology>
    </subcellularLocation>
</comment>
<dbReference type="Pfam" id="PF00664">
    <property type="entry name" value="ABC_membrane"/>
    <property type="match status" value="1"/>
</dbReference>
<keyword evidence="6" id="KW-0067">ATP-binding</keyword>
<evidence type="ECO:0000313" key="13">
    <source>
        <dbReference type="Proteomes" id="UP000278807"/>
    </source>
</evidence>
<dbReference type="Gene3D" id="1.20.1560.10">
    <property type="entry name" value="ABC transporter type 1, transmembrane domain"/>
    <property type="match status" value="1"/>
</dbReference>
<keyword evidence="4" id="KW-0677">Repeat</keyword>
<dbReference type="EMBL" id="UZAE01013282">
    <property type="protein sequence ID" value="VDO09082.1"/>
    <property type="molecule type" value="Genomic_DNA"/>
</dbReference>
<protein>
    <recommendedName>
        <fullName evidence="11">ABC transmembrane type-1 domain-containing protein</fullName>
    </recommendedName>
</protein>
<dbReference type="PROSITE" id="PS50929">
    <property type="entry name" value="ABC_TM1F"/>
    <property type="match status" value="1"/>
</dbReference>
<organism evidence="12 13">
    <name type="scientific">Rodentolepis nana</name>
    <name type="common">Dwarf tapeworm</name>
    <name type="synonym">Hymenolepis nana</name>
    <dbReference type="NCBI Taxonomy" id="102285"/>
    <lineage>
        <taxon>Eukaryota</taxon>
        <taxon>Metazoa</taxon>
        <taxon>Spiralia</taxon>
        <taxon>Lophotrochozoa</taxon>
        <taxon>Platyhelminthes</taxon>
        <taxon>Cestoda</taxon>
        <taxon>Eucestoda</taxon>
        <taxon>Cyclophyllidea</taxon>
        <taxon>Hymenolepididae</taxon>
        <taxon>Rodentolepis</taxon>
    </lineage>
</organism>
<dbReference type="GO" id="GO:0012505">
    <property type="term" value="C:endomembrane system"/>
    <property type="evidence" value="ECO:0007669"/>
    <property type="project" value="UniProtKB-SubCell"/>
</dbReference>
<evidence type="ECO:0000256" key="4">
    <source>
        <dbReference type="ARBA" id="ARBA00022737"/>
    </source>
</evidence>
<keyword evidence="13" id="KW-1185">Reference proteome</keyword>
<dbReference type="Proteomes" id="UP000278807">
    <property type="component" value="Unassembled WGS sequence"/>
</dbReference>
<evidence type="ECO:0000256" key="2">
    <source>
        <dbReference type="ARBA" id="ARBA00022448"/>
    </source>
</evidence>
<evidence type="ECO:0000256" key="5">
    <source>
        <dbReference type="ARBA" id="ARBA00022741"/>
    </source>
</evidence>
<keyword evidence="2" id="KW-0813">Transport</keyword>
<dbReference type="AlphaFoldDB" id="A0A3P7VUV0"/>
<dbReference type="InterPro" id="IPR050173">
    <property type="entry name" value="ABC_transporter_C-like"/>
</dbReference>
<dbReference type="OrthoDB" id="6500128at2759"/>
<evidence type="ECO:0000256" key="9">
    <source>
        <dbReference type="SAM" id="MobiDB-lite"/>
    </source>
</evidence>
<accession>A0A3P7VUV0</accession>
<keyword evidence="3 10" id="KW-0812">Transmembrane</keyword>
<evidence type="ECO:0000256" key="7">
    <source>
        <dbReference type="ARBA" id="ARBA00022989"/>
    </source>
</evidence>
<feature type="transmembrane region" description="Helical" evidence="10">
    <location>
        <begin position="363"/>
        <end position="381"/>
    </location>
</feature>
<sequence>MIITGYRNTLQLGHLWAVDSENLAANVVPAFLRNVYKHLHVDISGELDGPHTANSQFSINWAAQDTASSTSDDQKSGIADANLNTGNSTISDETIVRRSTFGDFSAYVEGVGGGKGKAEKRSRTMSGVPDIGKKASSSVSTNLLPNIQFRISARSSKSKPSPSSRKGSSVGDVEAGLLSSNSFKQVKSDGTGAGKTACDRRVPQKSKCGLIKALACTYGFRIFIAGLFKIGHDVCLLSGPVFFKYLLQSMKPDSKEPAWHGYCYAILMFMISFVQSFMLHQYFRAQNIVGMDMRTAIISAVYRKSLRLSAASRGESTTGEITNLMSIDAGRFYMLMLNFHVLWSAPFQVSLAIYLLWQQIGPSVFPGVLILLIMIPINTLVAKKSKSFQEKELKTTDKRIKLISEILNGIRVYLLFTLFPPIFNPI</sequence>
<dbReference type="GO" id="GO:0140359">
    <property type="term" value="F:ABC-type transporter activity"/>
    <property type="evidence" value="ECO:0007669"/>
    <property type="project" value="InterPro"/>
</dbReference>
<evidence type="ECO:0000313" key="12">
    <source>
        <dbReference type="EMBL" id="VDO09082.1"/>
    </source>
</evidence>
<reference evidence="12 13" key="1">
    <citation type="submission" date="2018-11" db="EMBL/GenBank/DDBJ databases">
        <authorList>
            <consortium name="Pathogen Informatics"/>
        </authorList>
    </citation>
    <scope>NUCLEOTIDE SEQUENCE [LARGE SCALE GENOMIC DNA]</scope>
</reference>